<protein>
    <submittedName>
        <fullName evidence="1">Uncharacterized protein</fullName>
    </submittedName>
</protein>
<proteinExistence type="predicted"/>
<accession>A0A6L7IT79</accession>
<organism evidence="1 2">
    <name type="scientific">Eggerthella guodeyinii</name>
    <dbReference type="NCBI Taxonomy" id="2690837"/>
    <lineage>
        <taxon>Bacteria</taxon>
        <taxon>Bacillati</taxon>
        <taxon>Actinomycetota</taxon>
        <taxon>Coriobacteriia</taxon>
        <taxon>Eggerthellales</taxon>
        <taxon>Eggerthellaceae</taxon>
        <taxon>Eggerthella</taxon>
    </lineage>
</organism>
<name>A0A6L7IT79_9ACTN</name>
<dbReference type="AlphaFoldDB" id="A0A6L7IT79"/>
<dbReference type="EMBL" id="CP063310">
    <property type="protein sequence ID" value="QOS67499.1"/>
    <property type="molecule type" value="Genomic_DNA"/>
</dbReference>
<sequence length="81" mass="8589">MPAFGERSSCAYPASLVLIEALPLCRVVAPEWPGEEVPDSVPLLDDEVEAAAVPERPARCAAVMPCADAFALLEEVGHVGW</sequence>
<reference evidence="1 2" key="1">
    <citation type="submission" date="2020-10" db="EMBL/GenBank/DDBJ databases">
        <title>Eggerthella sp. nov., isolated from human feces.</title>
        <authorList>
            <person name="Yajun G."/>
        </authorList>
    </citation>
    <scope>NUCLEOTIDE SEQUENCE [LARGE SCALE GENOMIC DNA]</scope>
    <source>
        <strain evidence="1 2">HF-1101</strain>
    </source>
</reference>
<dbReference type="RefSeq" id="WP_160942580.1">
    <property type="nucleotide sequence ID" value="NZ_CP063310.1"/>
</dbReference>
<evidence type="ECO:0000313" key="2">
    <source>
        <dbReference type="Proteomes" id="UP000478463"/>
    </source>
</evidence>
<dbReference type="KEGG" id="egd:GS424_013360"/>
<dbReference type="Proteomes" id="UP000478463">
    <property type="component" value="Chromosome"/>
</dbReference>
<evidence type="ECO:0000313" key="1">
    <source>
        <dbReference type="EMBL" id="QOS67499.1"/>
    </source>
</evidence>
<gene>
    <name evidence="1" type="ORF">GS424_013360</name>
</gene>